<gene>
    <name evidence="1" type="ORF">PIB30_059616</name>
</gene>
<keyword evidence="2" id="KW-1185">Reference proteome</keyword>
<organism evidence="1 2">
    <name type="scientific">Stylosanthes scabra</name>
    <dbReference type="NCBI Taxonomy" id="79078"/>
    <lineage>
        <taxon>Eukaryota</taxon>
        <taxon>Viridiplantae</taxon>
        <taxon>Streptophyta</taxon>
        <taxon>Embryophyta</taxon>
        <taxon>Tracheophyta</taxon>
        <taxon>Spermatophyta</taxon>
        <taxon>Magnoliopsida</taxon>
        <taxon>eudicotyledons</taxon>
        <taxon>Gunneridae</taxon>
        <taxon>Pentapetalae</taxon>
        <taxon>rosids</taxon>
        <taxon>fabids</taxon>
        <taxon>Fabales</taxon>
        <taxon>Fabaceae</taxon>
        <taxon>Papilionoideae</taxon>
        <taxon>50 kb inversion clade</taxon>
        <taxon>dalbergioids sensu lato</taxon>
        <taxon>Dalbergieae</taxon>
        <taxon>Pterocarpus clade</taxon>
        <taxon>Stylosanthes</taxon>
    </lineage>
</organism>
<protein>
    <submittedName>
        <fullName evidence="1">Uncharacterized protein</fullName>
    </submittedName>
</protein>
<accession>A0ABU6RKX2</accession>
<reference evidence="1 2" key="1">
    <citation type="journal article" date="2023" name="Plants (Basel)">
        <title>Bridging the Gap: Combining Genomics and Transcriptomics Approaches to Understand Stylosanthes scabra, an Orphan Legume from the Brazilian Caatinga.</title>
        <authorList>
            <person name="Ferreira-Neto J.R.C."/>
            <person name="da Silva M.D."/>
            <person name="Binneck E."/>
            <person name="de Melo N.F."/>
            <person name="da Silva R.H."/>
            <person name="de Melo A.L.T.M."/>
            <person name="Pandolfi V."/>
            <person name="Bustamante F.O."/>
            <person name="Brasileiro-Vidal A.C."/>
            <person name="Benko-Iseppon A.M."/>
        </authorList>
    </citation>
    <scope>NUCLEOTIDE SEQUENCE [LARGE SCALE GENOMIC DNA]</scope>
    <source>
        <tissue evidence="1">Leaves</tissue>
    </source>
</reference>
<sequence length="139" mass="15723">MGVPVGLWSNENFQRITKLWEKMIRQGDRIEESKSYSTTRILLDCFQWEREFGSEVYSVQSHPNLVEGCSASLEEAKLVFVSLGLESPQIELVDYATMGVGNAISLCEVVLPAVAKEVHVDVPWVRNPNLSSLPLLRWE</sequence>
<comment type="caution">
    <text evidence="1">The sequence shown here is derived from an EMBL/GenBank/DDBJ whole genome shotgun (WGS) entry which is preliminary data.</text>
</comment>
<name>A0ABU6RKX2_9FABA</name>
<dbReference type="EMBL" id="JASCZI010030723">
    <property type="protein sequence ID" value="MED6124514.1"/>
    <property type="molecule type" value="Genomic_DNA"/>
</dbReference>
<evidence type="ECO:0000313" key="2">
    <source>
        <dbReference type="Proteomes" id="UP001341840"/>
    </source>
</evidence>
<dbReference type="Proteomes" id="UP001341840">
    <property type="component" value="Unassembled WGS sequence"/>
</dbReference>
<proteinExistence type="predicted"/>
<evidence type="ECO:0000313" key="1">
    <source>
        <dbReference type="EMBL" id="MED6124514.1"/>
    </source>
</evidence>